<proteinExistence type="predicted"/>
<keyword evidence="3" id="KW-1185">Reference proteome</keyword>
<feature type="region of interest" description="Disordered" evidence="1">
    <location>
        <begin position="1"/>
        <end position="27"/>
    </location>
</feature>
<dbReference type="Proteomes" id="UP000094444">
    <property type="component" value="Unassembled WGS sequence"/>
</dbReference>
<evidence type="ECO:0000313" key="3">
    <source>
        <dbReference type="Proteomes" id="UP000094444"/>
    </source>
</evidence>
<name>A0A2P5ICQ3_DIAHE</name>
<dbReference type="EMBL" id="MAVT02000062">
    <property type="protein sequence ID" value="POS80248.1"/>
    <property type="molecule type" value="Genomic_DNA"/>
</dbReference>
<organism evidence="2 3">
    <name type="scientific">Diaporthe helianthi</name>
    <dbReference type="NCBI Taxonomy" id="158607"/>
    <lineage>
        <taxon>Eukaryota</taxon>
        <taxon>Fungi</taxon>
        <taxon>Dikarya</taxon>
        <taxon>Ascomycota</taxon>
        <taxon>Pezizomycotina</taxon>
        <taxon>Sordariomycetes</taxon>
        <taxon>Sordariomycetidae</taxon>
        <taxon>Diaporthales</taxon>
        <taxon>Diaporthaceae</taxon>
        <taxon>Diaporthe</taxon>
    </lineage>
</organism>
<comment type="caution">
    <text evidence="2">The sequence shown here is derived from an EMBL/GenBank/DDBJ whole genome shotgun (WGS) entry which is preliminary data.</text>
</comment>
<accession>A0A2P5ICQ3</accession>
<gene>
    <name evidence="2" type="ORF">DHEL01_v201373</name>
</gene>
<dbReference type="InParanoid" id="A0A2P5ICQ3"/>
<evidence type="ECO:0000256" key="1">
    <source>
        <dbReference type="SAM" id="MobiDB-lite"/>
    </source>
</evidence>
<dbReference type="OrthoDB" id="10587255at2759"/>
<sequence>MAGQMTPEDEKGPGEEMQEQAHASSHEQLTLETIPNEIISSIAGMLAVGIHLPYEVSRIFLKTSENGKQQHSNARRDLPGAHKLLSHTSNLKLLGITVDLFLPLIRTCTSQKMKKRHWDEFGAVLCSLWEEVLPRLSRVKKIRMIGNHDTGFSEEDEVLMARELFSA</sequence>
<protein>
    <submittedName>
        <fullName evidence="2">Uncharacterized protein</fullName>
    </submittedName>
</protein>
<evidence type="ECO:0000313" key="2">
    <source>
        <dbReference type="EMBL" id="POS80248.1"/>
    </source>
</evidence>
<dbReference type="AlphaFoldDB" id="A0A2P5ICQ3"/>
<reference evidence="2" key="1">
    <citation type="submission" date="2017-09" db="EMBL/GenBank/DDBJ databases">
        <title>Polyketide synthases of a Diaporthe helianthi virulent isolate.</title>
        <authorList>
            <person name="Baroncelli R."/>
        </authorList>
    </citation>
    <scope>NUCLEOTIDE SEQUENCE [LARGE SCALE GENOMIC DNA]</scope>
    <source>
        <strain evidence="2">7/96</strain>
    </source>
</reference>